<reference evidence="15 16" key="1">
    <citation type="submission" date="2021-03" db="EMBL/GenBank/DDBJ databases">
        <title>Genomic Encyclopedia of Type Strains, Phase IV (KMG-IV): sequencing the most valuable type-strain genomes for metagenomic binning, comparative biology and taxonomic classification.</title>
        <authorList>
            <person name="Goeker M."/>
        </authorList>
    </citation>
    <scope>NUCLEOTIDE SEQUENCE [LARGE SCALE GENOMIC DNA]</scope>
    <source>
        <strain evidence="15 16">DSM 28650</strain>
    </source>
</reference>
<gene>
    <name evidence="15" type="ORF">J2Z44_001593</name>
</gene>
<evidence type="ECO:0000256" key="8">
    <source>
        <dbReference type="ARBA" id="ARBA00022781"/>
    </source>
</evidence>
<evidence type="ECO:0000313" key="15">
    <source>
        <dbReference type="EMBL" id="MBP2021797.1"/>
    </source>
</evidence>
<keyword evidence="3" id="KW-0813">Transport</keyword>
<evidence type="ECO:0000256" key="10">
    <source>
        <dbReference type="ARBA" id="ARBA00023065"/>
    </source>
</evidence>
<name>A0ABS4K1Z1_9CLOT</name>
<dbReference type="InterPro" id="IPR046786">
    <property type="entry name" value="MotA_N"/>
</dbReference>
<dbReference type="RefSeq" id="WP_021283746.1">
    <property type="nucleotide sequence ID" value="NZ_JAGGLL010000010.1"/>
</dbReference>
<keyword evidence="11 12" id="KW-0472">Membrane</keyword>
<evidence type="ECO:0000256" key="5">
    <source>
        <dbReference type="ARBA" id="ARBA00022500"/>
    </source>
</evidence>
<dbReference type="EMBL" id="JAGGLL010000010">
    <property type="protein sequence ID" value="MBP2021797.1"/>
    <property type="molecule type" value="Genomic_DNA"/>
</dbReference>
<dbReference type="InterPro" id="IPR047055">
    <property type="entry name" value="MotA-like"/>
</dbReference>
<evidence type="ECO:0000259" key="13">
    <source>
        <dbReference type="Pfam" id="PF01618"/>
    </source>
</evidence>
<keyword evidence="7" id="KW-0283">Flagellar rotation</keyword>
<feature type="domain" description="Motility protein A N-terminal" evidence="14">
    <location>
        <begin position="15"/>
        <end position="100"/>
    </location>
</feature>
<evidence type="ECO:0000256" key="3">
    <source>
        <dbReference type="ARBA" id="ARBA00022448"/>
    </source>
</evidence>
<evidence type="ECO:0000259" key="14">
    <source>
        <dbReference type="Pfam" id="PF20560"/>
    </source>
</evidence>
<dbReference type="InterPro" id="IPR000540">
    <property type="entry name" value="Flag_MotA_CS"/>
</dbReference>
<dbReference type="PANTHER" id="PTHR30433">
    <property type="entry name" value="CHEMOTAXIS PROTEIN MOTA"/>
    <property type="match status" value="1"/>
</dbReference>
<protein>
    <submittedName>
        <fullName evidence="15">Chemotaxis protein MotA</fullName>
    </submittedName>
</protein>
<evidence type="ECO:0000256" key="6">
    <source>
        <dbReference type="ARBA" id="ARBA00022692"/>
    </source>
</evidence>
<accession>A0ABS4K1Z1</accession>
<keyword evidence="6 12" id="KW-0812">Transmembrane</keyword>
<dbReference type="PROSITE" id="PS01307">
    <property type="entry name" value="MOTA"/>
    <property type="match status" value="1"/>
</dbReference>
<dbReference type="PANTHER" id="PTHR30433:SF2">
    <property type="entry name" value="MOTILITY PROTEIN A"/>
    <property type="match status" value="1"/>
</dbReference>
<evidence type="ECO:0000256" key="7">
    <source>
        <dbReference type="ARBA" id="ARBA00022779"/>
    </source>
</evidence>
<evidence type="ECO:0000256" key="9">
    <source>
        <dbReference type="ARBA" id="ARBA00022989"/>
    </source>
</evidence>
<keyword evidence="10" id="KW-0406">Ion transport</keyword>
<dbReference type="InterPro" id="IPR002898">
    <property type="entry name" value="MotA_ExbB_proton_chnl"/>
</dbReference>
<dbReference type="Pfam" id="PF01618">
    <property type="entry name" value="MotA_ExbB"/>
    <property type="match status" value="1"/>
</dbReference>
<sequence length="275" mass="30221">MFRRIRREKNDFLTIIGFIAATALIIIGMNSNAGYLIFWDPLSIYITVGGAIGTLLMAYPVSEFKRLGKVIIQVMKEQELSKLDTISLFINLSKKARREGLLSLEDEIAQIENDFVKKAMNMVVDGVEPESIKEIMTLEINEMEKRHNDAASVFKTLGAYAPAMGMLGTLIGLIQMLADLTDSSNLAKGMGKALITTFYGSIVANVIALPIAAKLEYRSAQEIGTRQMIIEGVLAIQSGVNPRIIEDKLVAYLSPDERSKYYTVTASSEGVAENG</sequence>
<keyword evidence="9 12" id="KW-1133">Transmembrane helix</keyword>
<evidence type="ECO:0000256" key="2">
    <source>
        <dbReference type="ARBA" id="ARBA00008038"/>
    </source>
</evidence>
<dbReference type="Proteomes" id="UP001519308">
    <property type="component" value="Unassembled WGS sequence"/>
</dbReference>
<proteinExistence type="inferred from homology"/>
<evidence type="ECO:0000256" key="11">
    <source>
        <dbReference type="ARBA" id="ARBA00023136"/>
    </source>
</evidence>
<feature type="domain" description="MotA/TolQ/ExbB proton channel" evidence="13">
    <location>
        <begin position="109"/>
        <end position="227"/>
    </location>
</feature>
<feature type="transmembrane region" description="Helical" evidence="12">
    <location>
        <begin position="42"/>
        <end position="61"/>
    </location>
</feature>
<evidence type="ECO:0000256" key="4">
    <source>
        <dbReference type="ARBA" id="ARBA00022475"/>
    </source>
</evidence>
<keyword evidence="16" id="KW-1185">Reference proteome</keyword>
<comment type="subcellular location">
    <subcellularLocation>
        <location evidence="1">Cell membrane</location>
        <topology evidence="1">Multi-pass membrane protein</topology>
    </subcellularLocation>
</comment>
<evidence type="ECO:0000256" key="1">
    <source>
        <dbReference type="ARBA" id="ARBA00004651"/>
    </source>
</evidence>
<dbReference type="Pfam" id="PF20560">
    <property type="entry name" value="MotA_N"/>
    <property type="match status" value="1"/>
</dbReference>
<feature type="transmembrane region" description="Helical" evidence="12">
    <location>
        <begin position="12"/>
        <end position="30"/>
    </location>
</feature>
<keyword evidence="5" id="KW-0145">Chemotaxis</keyword>
<feature type="transmembrane region" description="Helical" evidence="12">
    <location>
        <begin position="194"/>
        <end position="213"/>
    </location>
</feature>
<organism evidence="15 16">
    <name type="scientific">Clostridium punense</name>
    <dbReference type="NCBI Taxonomy" id="1054297"/>
    <lineage>
        <taxon>Bacteria</taxon>
        <taxon>Bacillati</taxon>
        <taxon>Bacillota</taxon>
        <taxon>Clostridia</taxon>
        <taxon>Eubacteriales</taxon>
        <taxon>Clostridiaceae</taxon>
        <taxon>Clostridium</taxon>
    </lineage>
</organism>
<feature type="transmembrane region" description="Helical" evidence="12">
    <location>
        <begin position="153"/>
        <end position="174"/>
    </location>
</feature>
<keyword evidence="4" id="KW-1003">Cell membrane</keyword>
<evidence type="ECO:0000256" key="12">
    <source>
        <dbReference type="SAM" id="Phobius"/>
    </source>
</evidence>
<comment type="similarity">
    <text evidence="2">Belongs to the MotA family.</text>
</comment>
<keyword evidence="8" id="KW-0375">Hydrogen ion transport</keyword>
<evidence type="ECO:0000313" key="16">
    <source>
        <dbReference type="Proteomes" id="UP001519308"/>
    </source>
</evidence>
<comment type="caution">
    <text evidence="15">The sequence shown here is derived from an EMBL/GenBank/DDBJ whole genome shotgun (WGS) entry which is preliminary data.</text>
</comment>